<dbReference type="AlphaFoldDB" id="A0A1D3JNU0"/>
<accession>A0A1D3JNU0</accession>
<organism evidence="2 3">
    <name type="scientific">Plasmodium berghei</name>
    <dbReference type="NCBI Taxonomy" id="5821"/>
    <lineage>
        <taxon>Eukaryota</taxon>
        <taxon>Sar</taxon>
        <taxon>Alveolata</taxon>
        <taxon>Apicomplexa</taxon>
        <taxon>Aconoidasida</taxon>
        <taxon>Haemosporida</taxon>
        <taxon>Plasmodiidae</taxon>
        <taxon>Plasmodium</taxon>
        <taxon>Plasmodium (Vinckeia)</taxon>
    </lineage>
</organism>
<dbReference type="EMBL" id="FLVA01000046">
    <property type="protein sequence ID" value="SBW38115.1"/>
    <property type="molecule type" value="Genomic_DNA"/>
</dbReference>
<keyword evidence="1" id="KW-0472">Membrane</keyword>
<sequence length="512" mass="58829">MDDKICRTFFALRNSFSNNLEVNGDYQFIMNQSTLNGYCTNNKCSSNLEKINAGCLFLFDAFFKDSSVFSSVAKNNINIVEYIIMWLSYMLNLKEQAGNMNNIQYFYTTYINNDKYKNTITDVTEYKNYKDLIDKKKDLINMNIKDISKFYDAFNTLCMIYIEFDEKSPNCNKYSGKAKEFVEKYKKLKEDSNITGNSSYNKLLSTLSNDYDNFKKKCSSVNCKDFPLLQEIKTTQPHVQSSKQIPEQTVETSEQIPEQTVQTIQKLEQISEVASSSSSIGNKLFTVLSIFGAIAFFSGIGYKVNNNPIKIYSTPIFIKKDLINMNIKDISKFYDAFNTLCMIYIEFDEKSPNCNKYSGKAKEFVEKYKKLKEDSNITGNSSYNKLLSTLSNDYDNFKKKCSSVNCKDFPLLQEIKTTQPHVQSSKQIPEQTVETSEQIPEQTVQTIQKLEQISEVASSSSSIGNKLFTVLSIFGAIAFFSGIGYKYSLFKSRKRSRKHHLREKLKNKEETG</sequence>
<feature type="transmembrane region" description="Helical" evidence="1">
    <location>
        <begin position="467"/>
        <end position="488"/>
    </location>
</feature>
<name>A0A1D3JNU0_PLABE</name>
<reference evidence="2 3" key="1">
    <citation type="submission" date="2016-05" db="EMBL/GenBank/DDBJ databases">
        <authorList>
            <consortium name="Pathogen Informatics"/>
        </authorList>
    </citation>
    <scope>NUCLEOTIDE SEQUENCE [LARGE SCALE GENOMIC DNA]</scope>
    <source>
        <strain evidence="2 3">NK65e</strain>
    </source>
</reference>
<gene>
    <name evidence="2" type="ORF">PBNK65E_000494000</name>
</gene>
<dbReference type="NCBIfam" id="TIGR01590">
    <property type="entry name" value="yir-bir-cir_Pla"/>
    <property type="match status" value="2"/>
</dbReference>
<keyword evidence="1" id="KW-1133">Transmembrane helix</keyword>
<protein>
    <submittedName>
        <fullName evidence="2">BIR protein</fullName>
    </submittedName>
</protein>
<evidence type="ECO:0000313" key="3">
    <source>
        <dbReference type="Proteomes" id="UP000220214"/>
    </source>
</evidence>
<dbReference type="InterPro" id="IPR006477">
    <property type="entry name" value="Yir_bir_cir"/>
</dbReference>
<keyword evidence="1" id="KW-0812">Transmembrane</keyword>
<evidence type="ECO:0000313" key="2">
    <source>
        <dbReference type="EMBL" id="SBW38115.1"/>
    </source>
</evidence>
<dbReference type="Proteomes" id="UP000220214">
    <property type="component" value="Unassembled WGS sequence"/>
</dbReference>
<proteinExistence type="predicted"/>
<dbReference type="Pfam" id="PF06022">
    <property type="entry name" value="Cir_Bir_Yir"/>
    <property type="match status" value="2"/>
</dbReference>
<dbReference type="VEuPathDB" id="PlasmoDB:PBANKA_0001001"/>
<dbReference type="VEuPathDB" id="PlasmoDB:PBANKA_0700200"/>
<evidence type="ECO:0000256" key="1">
    <source>
        <dbReference type="SAM" id="Phobius"/>
    </source>
</evidence>